<dbReference type="InterPro" id="IPR010106">
    <property type="entry name" value="RpnA"/>
</dbReference>
<proteinExistence type="predicted"/>
<name>A0ABT1RK73_9FIRM</name>
<dbReference type="PANTHER" id="PTHR41317:SF1">
    <property type="entry name" value="PD-(D_E)XK NUCLEASE FAMILY TRANSPOSASE"/>
    <property type="match status" value="1"/>
</dbReference>
<protein>
    <submittedName>
        <fullName evidence="2">Rpn family recombination-promoting nuclease/putative transposase</fullName>
    </submittedName>
</protein>
<evidence type="ECO:0000256" key="1">
    <source>
        <dbReference type="SAM" id="MobiDB-lite"/>
    </source>
</evidence>
<dbReference type="NCBIfam" id="TIGR01784">
    <property type="entry name" value="T_den_put_tspse"/>
    <property type="match status" value="1"/>
</dbReference>
<evidence type="ECO:0000313" key="2">
    <source>
        <dbReference type="EMBL" id="MCQ4635366.1"/>
    </source>
</evidence>
<reference evidence="2 3" key="1">
    <citation type="submission" date="2022-06" db="EMBL/GenBank/DDBJ databases">
        <title>Isolation of gut microbiota from human fecal samples.</title>
        <authorList>
            <person name="Pamer E.G."/>
            <person name="Barat B."/>
            <person name="Waligurski E."/>
            <person name="Medina S."/>
            <person name="Paddock L."/>
            <person name="Mostad J."/>
        </authorList>
    </citation>
    <scope>NUCLEOTIDE SEQUENCE [LARGE SCALE GENOMIC DNA]</scope>
    <source>
        <strain evidence="2 3">SL.3.17</strain>
    </source>
</reference>
<accession>A0ABT1RK73</accession>
<comment type="caution">
    <text evidence="2">The sequence shown here is derived from an EMBL/GenBank/DDBJ whole genome shotgun (WGS) entry which is preliminary data.</text>
</comment>
<organism evidence="2 3">
    <name type="scientific">Anaerovorax odorimutans</name>
    <dbReference type="NCBI Taxonomy" id="109327"/>
    <lineage>
        <taxon>Bacteria</taxon>
        <taxon>Bacillati</taxon>
        <taxon>Bacillota</taxon>
        <taxon>Clostridia</taxon>
        <taxon>Peptostreptococcales</taxon>
        <taxon>Anaerovoracaceae</taxon>
        <taxon>Anaerovorax</taxon>
    </lineage>
</organism>
<evidence type="ECO:0000313" key="3">
    <source>
        <dbReference type="Proteomes" id="UP001524502"/>
    </source>
</evidence>
<keyword evidence="3" id="KW-1185">Reference proteome</keyword>
<gene>
    <name evidence="2" type="ORF">NE619_01370</name>
</gene>
<sequence length="377" mass="43991">MKNDVIFKAVYGRENEECKQALIAVLNLILDRKEDPIRKIDYKNSFNLRKIASQKESVLDIKGETMQGELLDLEIQLLYDEDFIPRNIYYHGGMITEALESGQKYGMMKKTISIFIVDFSLFEWTRRYHCQFGIEEIQEHFSLTDLMEMHYLELPKVNPDRRPVSQLTELERYLEYLRYAGDPQQAAYLSELKAQGGKEIQMTERLLKKATADEIIREEALARDKFLLQQACRERQWARREKECIEKETQLAGKETQLAGKETQLAGKENQLTDKETQLAGKENQLTDKETQLTEKENQLAGKEMELTDKETQLVDKESQLADKETQLANRERQLSEAKEKVERDLVRKMRASGMSKEQIAEMIKLDQAVVEGYLRD</sequence>
<dbReference type="Pfam" id="PF12784">
    <property type="entry name" value="PDDEXK_2"/>
    <property type="match status" value="1"/>
</dbReference>
<dbReference type="EMBL" id="JANFXK010000001">
    <property type="protein sequence ID" value="MCQ4635366.1"/>
    <property type="molecule type" value="Genomic_DNA"/>
</dbReference>
<feature type="region of interest" description="Disordered" evidence="1">
    <location>
        <begin position="264"/>
        <end position="292"/>
    </location>
</feature>
<dbReference type="Proteomes" id="UP001524502">
    <property type="component" value="Unassembled WGS sequence"/>
</dbReference>
<dbReference type="PANTHER" id="PTHR41317">
    <property type="entry name" value="PD-(D_E)XK NUCLEASE FAMILY TRANSPOSASE"/>
    <property type="match status" value="1"/>
</dbReference>